<dbReference type="PANTHER" id="PTHR45947:SF3">
    <property type="entry name" value="SULFOQUINOVOSYL TRANSFERASE SQD2"/>
    <property type="match status" value="1"/>
</dbReference>
<name>A0A0S8JX68_UNCW3</name>
<feature type="domain" description="Glycosyl transferase family 1" evidence="1">
    <location>
        <begin position="177"/>
        <end position="331"/>
    </location>
</feature>
<dbReference type="SUPFAM" id="SSF53756">
    <property type="entry name" value="UDP-Glycosyltransferase/glycogen phosphorylase"/>
    <property type="match status" value="1"/>
</dbReference>
<proteinExistence type="predicted"/>
<dbReference type="GO" id="GO:0016757">
    <property type="term" value="F:glycosyltransferase activity"/>
    <property type="evidence" value="ECO:0007669"/>
    <property type="project" value="InterPro"/>
</dbReference>
<dbReference type="InterPro" id="IPR050194">
    <property type="entry name" value="Glycosyltransferase_grp1"/>
</dbReference>
<reference evidence="3 4" key="1">
    <citation type="journal article" date="2015" name="Microbiome">
        <title>Genomic resolution of linkages in carbon, nitrogen, and sulfur cycling among widespread estuary sediment bacteria.</title>
        <authorList>
            <person name="Baker B.J."/>
            <person name="Lazar C.S."/>
            <person name="Teske A.P."/>
            <person name="Dick G.J."/>
        </authorList>
    </citation>
    <scope>NUCLEOTIDE SEQUENCE [LARGE SCALE GENOMIC DNA]</scope>
    <source>
        <strain evidence="3">SM1_77</strain>
    </source>
</reference>
<sequence>MRICVVSYHSSPLEPVGSGKSGGMSIVLRSLYQRLARFADVDIFVHGHERITKMGQRIRVIQMQKPQAHAFSEGIFNYHTIRGYDLVHTHYWLSGIIGLQLKQLLKIPWLHTLHTVEVLKTIPKDKTRIGIEEEIIRSCDLVVSPTEQEAGAIKALYPDAKAIAVPHGVDTWQFRPSQDGHKNILFVGRIDPIKGIHLLIDALRLVKQDINLTVVGGPSKGADNFDEIKTYAAGLPVDFVGQVRHEELADYYKEAAMLVVPSFYESFGLVGLEAMASARPVIGFLHTGLRETVSDEAGVLVKMGVRNLARAIEGLARDNQLRHRLGNSGRRKALLYDWSNIAHKYKDIYEKIIQE</sequence>
<evidence type="ECO:0000259" key="2">
    <source>
        <dbReference type="Pfam" id="PF13439"/>
    </source>
</evidence>
<dbReference type="Pfam" id="PF13439">
    <property type="entry name" value="Glyco_transf_4"/>
    <property type="match status" value="1"/>
</dbReference>
<evidence type="ECO:0008006" key="5">
    <source>
        <dbReference type="Google" id="ProtNLM"/>
    </source>
</evidence>
<comment type="caution">
    <text evidence="3">The sequence shown here is derived from an EMBL/GenBank/DDBJ whole genome shotgun (WGS) entry which is preliminary data.</text>
</comment>
<evidence type="ECO:0000259" key="1">
    <source>
        <dbReference type="Pfam" id="PF00534"/>
    </source>
</evidence>
<feature type="domain" description="Glycosyltransferase subfamily 4-like N-terminal" evidence="2">
    <location>
        <begin position="22"/>
        <end position="171"/>
    </location>
</feature>
<dbReference type="Gene3D" id="3.40.50.2000">
    <property type="entry name" value="Glycogen Phosphorylase B"/>
    <property type="match status" value="2"/>
</dbReference>
<organism evidence="3 4">
    <name type="scientific">candidate division WOR_3 bacterium SM1_77</name>
    <dbReference type="NCBI Taxonomy" id="1703778"/>
    <lineage>
        <taxon>Bacteria</taxon>
        <taxon>Bacteria division WOR-3</taxon>
    </lineage>
</organism>
<dbReference type="PANTHER" id="PTHR45947">
    <property type="entry name" value="SULFOQUINOVOSYL TRANSFERASE SQD2"/>
    <property type="match status" value="1"/>
</dbReference>
<evidence type="ECO:0000313" key="4">
    <source>
        <dbReference type="Proteomes" id="UP000050975"/>
    </source>
</evidence>
<dbReference type="AlphaFoldDB" id="A0A0S8JX68"/>
<dbReference type="InterPro" id="IPR028098">
    <property type="entry name" value="Glyco_trans_4-like_N"/>
</dbReference>
<dbReference type="Proteomes" id="UP000050975">
    <property type="component" value="Unassembled WGS sequence"/>
</dbReference>
<dbReference type="Pfam" id="PF00534">
    <property type="entry name" value="Glycos_transf_1"/>
    <property type="match status" value="1"/>
</dbReference>
<accession>A0A0S8JX68</accession>
<dbReference type="PATRIC" id="fig|1703778.3.peg.490"/>
<dbReference type="InterPro" id="IPR001296">
    <property type="entry name" value="Glyco_trans_1"/>
</dbReference>
<dbReference type="EMBL" id="LJVE01000066">
    <property type="protein sequence ID" value="KPL14114.1"/>
    <property type="molecule type" value="Genomic_DNA"/>
</dbReference>
<evidence type="ECO:0000313" key="3">
    <source>
        <dbReference type="EMBL" id="KPL14114.1"/>
    </source>
</evidence>
<gene>
    <name evidence="3" type="ORF">AMJ74_04035</name>
</gene>
<protein>
    <recommendedName>
        <fullName evidence="5">Glycosyl transferase family 1</fullName>
    </recommendedName>
</protein>